<dbReference type="GO" id="GO:0020037">
    <property type="term" value="F:heme binding"/>
    <property type="evidence" value="ECO:0007669"/>
    <property type="project" value="InterPro"/>
</dbReference>
<feature type="chain" id="PRO_5027822541" description="Cytochrome c domain-containing protein" evidence="5">
    <location>
        <begin position="19"/>
        <end position="120"/>
    </location>
</feature>
<gene>
    <name evidence="7" type="ORF">HELGO_WM370</name>
</gene>
<reference evidence="7" key="1">
    <citation type="submission" date="2020-01" db="EMBL/GenBank/DDBJ databases">
        <authorList>
            <person name="Meier V. D."/>
            <person name="Meier V D."/>
        </authorList>
    </citation>
    <scope>NUCLEOTIDE SEQUENCE</scope>
    <source>
        <strain evidence="7">HLG_WM_MAG_01</strain>
    </source>
</reference>
<organism evidence="7">
    <name type="scientific">uncultured Sulfurovum sp</name>
    <dbReference type="NCBI Taxonomy" id="269237"/>
    <lineage>
        <taxon>Bacteria</taxon>
        <taxon>Pseudomonadati</taxon>
        <taxon>Campylobacterota</taxon>
        <taxon>Epsilonproteobacteria</taxon>
        <taxon>Campylobacterales</taxon>
        <taxon>Sulfurovaceae</taxon>
        <taxon>Sulfurovum</taxon>
        <taxon>environmental samples</taxon>
    </lineage>
</organism>
<keyword evidence="3 4" id="KW-0408">Iron</keyword>
<sequence length="120" mass="12990">MKNIIMVLLLAGSSLVAAESVDTNKTNSSSLAGVDGKKFYEKRCSVCHGEKGEKTPLRGMKPLAGMDAGKLARKIKAYRDQDQRHGAYAIFEDNVVMSEATYSISDQQISAIATYLSGLK</sequence>
<dbReference type="GO" id="GO:0009055">
    <property type="term" value="F:electron transfer activity"/>
    <property type="evidence" value="ECO:0007669"/>
    <property type="project" value="InterPro"/>
</dbReference>
<evidence type="ECO:0000259" key="6">
    <source>
        <dbReference type="PROSITE" id="PS51007"/>
    </source>
</evidence>
<keyword evidence="5" id="KW-0732">Signal</keyword>
<evidence type="ECO:0000256" key="4">
    <source>
        <dbReference type="PROSITE-ProRule" id="PRU00433"/>
    </source>
</evidence>
<feature type="signal peptide" evidence="5">
    <location>
        <begin position="1"/>
        <end position="18"/>
    </location>
</feature>
<dbReference type="Gene3D" id="1.10.760.10">
    <property type="entry name" value="Cytochrome c-like domain"/>
    <property type="match status" value="1"/>
</dbReference>
<dbReference type="AlphaFoldDB" id="A0A6S6T398"/>
<protein>
    <recommendedName>
        <fullName evidence="6">Cytochrome c domain-containing protein</fullName>
    </recommendedName>
</protein>
<name>A0A6S6T398_9BACT</name>
<dbReference type="EMBL" id="CACVAS010000058">
    <property type="protein sequence ID" value="CAA6813183.1"/>
    <property type="molecule type" value="Genomic_DNA"/>
</dbReference>
<evidence type="ECO:0000313" key="7">
    <source>
        <dbReference type="EMBL" id="CAA6813183.1"/>
    </source>
</evidence>
<dbReference type="PROSITE" id="PS51007">
    <property type="entry name" value="CYTC"/>
    <property type="match status" value="1"/>
</dbReference>
<evidence type="ECO:0000256" key="5">
    <source>
        <dbReference type="SAM" id="SignalP"/>
    </source>
</evidence>
<keyword evidence="1 4" id="KW-0349">Heme</keyword>
<evidence type="ECO:0000256" key="3">
    <source>
        <dbReference type="ARBA" id="ARBA00023004"/>
    </source>
</evidence>
<dbReference type="Pfam" id="PF00034">
    <property type="entry name" value="Cytochrom_C"/>
    <property type="match status" value="1"/>
</dbReference>
<evidence type="ECO:0000256" key="2">
    <source>
        <dbReference type="ARBA" id="ARBA00022723"/>
    </source>
</evidence>
<dbReference type="SUPFAM" id="SSF46626">
    <property type="entry name" value="Cytochrome c"/>
    <property type="match status" value="1"/>
</dbReference>
<accession>A0A6S6T398</accession>
<dbReference type="GO" id="GO:0046872">
    <property type="term" value="F:metal ion binding"/>
    <property type="evidence" value="ECO:0007669"/>
    <property type="project" value="UniProtKB-KW"/>
</dbReference>
<proteinExistence type="predicted"/>
<keyword evidence="2 4" id="KW-0479">Metal-binding</keyword>
<dbReference type="InterPro" id="IPR036909">
    <property type="entry name" value="Cyt_c-like_dom_sf"/>
</dbReference>
<dbReference type="InterPro" id="IPR009056">
    <property type="entry name" value="Cyt_c-like_dom"/>
</dbReference>
<feature type="domain" description="Cytochrome c" evidence="6">
    <location>
        <begin position="31"/>
        <end position="120"/>
    </location>
</feature>
<evidence type="ECO:0000256" key="1">
    <source>
        <dbReference type="ARBA" id="ARBA00022617"/>
    </source>
</evidence>